<dbReference type="OrthoDB" id="290002at2"/>
<dbReference type="Proteomes" id="UP000199518">
    <property type="component" value="Unassembled WGS sequence"/>
</dbReference>
<name>A0A1I3F0C7_9PLAN</name>
<protein>
    <submittedName>
        <fullName evidence="1">Uncharacterized protein</fullName>
    </submittedName>
</protein>
<dbReference type="EMBL" id="FOQD01000005">
    <property type="protein sequence ID" value="SFI04613.1"/>
    <property type="molecule type" value="Genomic_DNA"/>
</dbReference>
<dbReference type="AlphaFoldDB" id="A0A1I3F0C7"/>
<organism evidence="1 2">
    <name type="scientific">Planctomicrobium piriforme</name>
    <dbReference type="NCBI Taxonomy" id="1576369"/>
    <lineage>
        <taxon>Bacteria</taxon>
        <taxon>Pseudomonadati</taxon>
        <taxon>Planctomycetota</taxon>
        <taxon>Planctomycetia</taxon>
        <taxon>Planctomycetales</taxon>
        <taxon>Planctomycetaceae</taxon>
        <taxon>Planctomicrobium</taxon>
    </lineage>
</organism>
<evidence type="ECO:0000313" key="2">
    <source>
        <dbReference type="Proteomes" id="UP000199518"/>
    </source>
</evidence>
<proteinExistence type="predicted"/>
<accession>A0A1I3F0C7</accession>
<evidence type="ECO:0000313" key="1">
    <source>
        <dbReference type="EMBL" id="SFI04613.1"/>
    </source>
</evidence>
<gene>
    <name evidence="1" type="ORF">SAMN05421753_10519</name>
</gene>
<dbReference type="STRING" id="1576369.SAMN05421753_10519"/>
<reference evidence="2" key="1">
    <citation type="submission" date="2016-10" db="EMBL/GenBank/DDBJ databases">
        <authorList>
            <person name="Varghese N."/>
            <person name="Submissions S."/>
        </authorList>
    </citation>
    <scope>NUCLEOTIDE SEQUENCE [LARGE SCALE GENOMIC DNA]</scope>
    <source>
        <strain evidence="2">DSM 26348</strain>
    </source>
</reference>
<keyword evidence="2" id="KW-1185">Reference proteome</keyword>
<sequence length="151" mass="17047">MGAEPYWYYVPYEASADQALSKLRQREFEAGRYFPAMEYEELVDLFPTSSQSPAPGPQHSTIDEAIADAAESGTLSILDLDRISDVRDYGAVSKLPDKVVESYYGTTHPTRAMVEENQDYFDDLDRGQGLYIILYKGQQPSEILFAGYSYD</sequence>
<dbReference type="RefSeq" id="WP_092048851.1">
    <property type="nucleotide sequence ID" value="NZ_FOQD01000005.1"/>
</dbReference>